<keyword evidence="5 7" id="KW-0472">Membrane</keyword>
<dbReference type="OrthoDB" id="9814290at2"/>
<feature type="transmembrane region" description="Helical" evidence="7">
    <location>
        <begin position="316"/>
        <end position="331"/>
    </location>
</feature>
<evidence type="ECO:0000259" key="8">
    <source>
        <dbReference type="Pfam" id="PF01578"/>
    </source>
</evidence>
<sequence length="375" mass="40832">MLFTLGAITLPPINIALAEYSELFMMIAAFIYTLAFILFTVDTAKSSTTIRRIEAELAEEHEGSLTRSSKLTAAATGSSAPGAADRASAPAGGRRGSSDIPELVDQDMAYLRAPRPFANAAVALTIVAAAAHAFAVVARGVSASRWPLGNMYEFLVGAALVVAVVYLLALLRRDLRFIGTFVLGLVVAMMVAATIGFPTPIGHVQPALQSPWLAIHVSLAALAIGVFVLTFAMNVLQLVQARRENALAQGPSGWFERTVSRWQFMQLVPKAFSLESWAYRLNAIGFVFWTLGPMITGAIWAQQSWGRYWGWDPKEVWTFVIWVVYAGYLHARATRGWTGNRAAWLSIIGFVCIIINYAVVNVYFPGLHSYAGLPE</sequence>
<feature type="region of interest" description="Disordered" evidence="6">
    <location>
        <begin position="64"/>
        <end position="100"/>
    </location>
</feature>
<feature type="compositionally biased region" description="Low complexity" evidence="6">
    <location>
        <begin position="72"/>
        <end position="92"/>
    </location>
</feature>
<keyword evidence="10" id="KW-1185">Reference proteome</keyword>
<evidence type="ECO:0000256" key="2">
    <source>
        <dbReference type="ARBA" id="ARBA00022692"/>
    </source>
</evidence>
<reference evidence="9 10" key="1">
    <citation type="submission" date="2019-05" db="EMBL/GenBank/DDBJ databases">
        <title>Nesterenkonia sp. GY239, isolated from the Southern Atlantic Ocean.</title>
        <authorList>
            <person name="Zhang G."/>
        </authorList>
    </citation>
    <scope>NUCLEOTIDE SEQUENCE [LARGE SCALE GENOMIC DNA]</scope>
    <source>
        <strain evidence="9 10">GY239</strain>
    </source>
</reference>
<dbReference type="InterPro" id="IPR017562">
    <property type="entry name" value="Cyt_c_biogenesis_CcsA"/>
</dbReference>
<organism evidence="9 10">
    <name type="scientific">Nesterenkonia sphaerica</name>
    <dbReference type="NCBI Taxonomy" id="1804988"/>
    <lineage>
        <taxon>Bacteria</taxon>
        <taxon>Bacillati</taxon>
        <taxon>Actinomycetota</taxon>
        <taxon>Actinomycetes</taxon>
        <taxon>Micrococcales</taxon>
        <taxon>Micrococcaceae</taxon>
        <taxon>Nesterenkonia</taxon>
    </lineage>
</organism>
<dbReference type="PANTHER" id="PTHR30071:SF1">
    <property type="entry name" value="CYTOCHROME B_B6 PROTEIN-RELATED"/>
    <property type="match status" value="1"/>
</dbReference>
<evidence type="ECO:0000256" key="6">
    <source>
        <dbReference type="SAM" id="MobiDB-lite"/>
    </source>
</evidence>
<feature type="transmembrane region" description="Helical" evidence="7">
    <location>
        <begin position="150"/>
        <end position="171"/>
    </location>
</feature>
<evidence type="ECO:0000313" key="10">
    <source>
        <dbReference type="Proteomes" id="UP000306544"/>
    </source>
</evidence>
<dbReference type="AlphaFoldDB" id="A0A5R9A1F1"/>
<keyword evidence="3" id="KW-0201">Cytochrome c-type biogenesis</keyword>
<dbReference type="InterPro" id="IPR045062">
    <property type="entry name" value="Cyt_c_biogenesis_CcsA/CcmC"/>
</dbReference>
<feature type="transmembrane region" description="Helical" evidence="7">
    <location>
        <begin position="20"/>
        <end position="41"/>
    </location>
</feature>
<proteinExistence type="predicted"/>
<protein>
    <submittedName>
        <fullName evidence="9">C-type cytochrome biogenesis protein CcsB</fullName>
    </submittedName>
</protein>
<dbReference type="NCBIfam" id="TIGR03144">
    <property type="entry name" value="cytochr_II_ccsB"/>
    <property type="match status" value="1"/>
</dbReference>
<evidence type="ECO:0000256" key="5">
    <source>
        <dbReference type="ARBA" id="ARBA00023136"/>
    </source>
</evidence>
<feature type="transmembrane region" description="Helical" evidence="7">
    <location>
        <begin position="279"/>
        <end position="301"/>
    </location>
</feature>
<evidence type="ECO:0000256" key="1">
    <source>
        <dbReference type="ARBA" id="ARBA00004141"/>
    </source>
</evidence>
<feature type="transmembrane region" description="Helical" evidence="7">
    <location>
        <begin position="343"/>
        <end position="364"/>
    </location>
</feature>
<comment type="subcellular location">
    <subcellularLocation>
        <location evidence="1">Membrane</location>
        <topology evidence="1">Multi-pass membrane protein</topology>
    </subcellularLocation>
</comment>
<feature type="transmembrane region" description="Helical" evidence="7">
    <location>
        <begin position="178"/>
        <end position="201"/>
    </location>
</feature>
<evidence type="ECO:0000256" key="3">
    <source>
        <dbReference type="ARBA" id="ARBA00022748"/>
    </source>
</evidence>
<dbReference type="RefSeq" id="WP_138171201.1">
    <property type="nucleotide sequence ID" value="NZ_VAWA01000028.1"/>
</dbReference>
<feature type="transmembrane region" description="Helical" evidence="7">
    <location>
        <begin position="213"/>
        <end position="236"/>
    </location>
</feature>
<feature type="transmembrane region" description="Helical" evidence="7">
    <location>
        <begin position="117"/>
        <end position="138"/>
    </location>
</feature>
<dbReference type="PANTHER" id="PTHR30071">
    <property type="entry name" value="HEME EXPORTER PROTEIN C"/>
    <property type="match status" value="1"/>
</dbReference>
<dbReference type="Proteomes" id="UP000306544">
    <property type="component" value="Unassembled WGS sequence"/>
</dbReference>
<dbReference type="GO" id="GO:0005886">
    <property type="term" value="C:plasma membrane"/>
    <property type="evidence" value="ECO:0007669"/>
    <property type="project" value="TreeGrafter"/>
</dbReference>
<dbReference type="GO" id="GO:0020037">
    <property type="term" value="F:heme binding"/>
    <property type="evidence" value="ECO:0007669"/>
    <property type="project" value="InterPro"/>
</dbReference>
<keyword evidence="2 7" id="KW-0812">Transmembrane</keyword>
<dbReference type="EMBL" id="VAWA01000028">
    <property type="protein sequence ID" value="TLP71717.1"/>
    <property type="molecule type" value="Genomic_DNA"/>
</dbReference>
<dbReference type="GO" id="GO:0017004">
    <property type="term" value="P:cytochrome complex assembly"/>
    <property type="evidence" value="ECO:0007669"/>
    <property type="project" value="UniProtKB-KW"/>
</dbReference>
<dbReference type="InterPro" id="IPR002541">
    <property type="entry name" value="Cyt_c_assembly"/>
</dbReference>
<keyword evidence="4 7" id="KW-1133">Transmembrane helix</keyword>
<evidence type="ECO:0000256" key="7">
    <source>
        <dbReference type="SAM" id="Phobius"/>
    </source>
</evidence>
<feature type="domain" description="Cytochrome c assembly protein" evidence="8">
    <location>
        <begin position="149"/>
        <end position="368"/>
    </location>
</feature>
<name>A0A5R9A1F1_9MICC</name>
<comment type="caution">
    <text evidence="9">The sequence shown here is derived from an EMBL/GenBank/DDBJ whole genome shotgun (WGS) entry which is preliminary data.</text>
</comment>
<evidence type="ECO:0000313" key="9">
    <source>
        <dbReference type="EMBL" id="TLP71717.1"/>
    </source>
</evidence>
<accession>A0A5R9A1F1</accession>
<evidence type="ECO:0000256" key="4">
    <source>
        <dbReference type="ARBA" id="ARBA00022989"/>
    </source>
</evidence>
<gene>
    <name evidence="9" type="primary">ccsB</name>
    <name evidence="9" type="ORF">FEF27_12430</name>
</gene>
<dbReference type="Pfam" id="PF01578">
    <property type="entry name" value="Cytochrom_C_asm"/>
    <property type="match status" value="1"/>
</dbReference>